<keyword evidence="4 6" id="KW-1133">Transmembrane helix</keyword>
<dbReference type="PANTHER" id="PTHR23513">
    <property type="entry name" value="INTEGRAL MEMBRANE EFFLUX PROTEIN-RELATED"/>
    <property type="match status" value="1"/>
</dbReference>
<dbReference type="InterPro" id="IPR020846">
    <property type="entry name" value="MFS_dom"/>
</dbReference>
<dbReference type="CDD" id="cd06173">
    <property type="entry name" value="MFS_MefA_like"/>
    <property type="match status" value="1"/>
</dbReference>
<dbReference type="SUPFAM" id="SSF103473">
    <property type="entry name" value="MFS general substrate transporter"/>
    <property type="match status" value="1"/>
</dbReference>
<feature type="transmembrane region" description="Helical" evidence="6">
    <location>
        <begin position="284"/>
        <end position="301"/>
    </location>
</feature>
<reference evidence="8" key="1">
    <citation type="submission" date="2018-05" db="EMBL/GenBank/DDBJ databases">
        <authorList>
            <person name="Lanie J.A."/>
            <person name="Ng W.-L."/>
            <person name="Kazmierczak K.M."/>
            <person name="Andrzejewski T.M."/>
            <person name="Davidsen T.M."/>
            <person name="Wayne K.J."/>
            <person name="Tettelin H."/>
            <person name="Glass J.I."/>
            <person name="Rusch D."/>
            <person name="Podicherti R."/>
            <person name="Tsui H.-C.T."/>
            <person name="Winkler M.E."/>
        </authorList>
    </citation>
    <scope>NUCLEOTIDE SEQUENCE</scope>
</reference>
<proteinExistence type="predicted"/>
<keyword evidence="5 6" id="KW-0472">Membrane</keyword>
<feature type="transmembrane region" description="Helical" evidence="6">
    <location>
        <begin position="307"/>
        <end position="330"/>
    </location>
</feature>
<feature type="transmembrane region" description="Helical" evidence="6">
    <location>
        <begin position="20"/>
        <end position="41"/>
    </location>
</feature>
<feature type="transmembrane region" description="Helical" evidence="6">
    <location>
        <begin position="170"/>
        <end position="189"/>
    </location>
</feature>
<dbReference type="GO" id="GO:0005886">
    <property type="term" value="C:plasma membrane"/>
    <property type="evidence" value="ECO:0007669"/>
    <property type="project" value="UniProtKB-SubCell"/>
</dbReference>
<dbReference type="PROSITE" id="PS50850">
    <property type="entry name" value="MFS"/>
    <property type="match status" value="1"/>
</dbReference>
<accession>A0A382LUI1</accession>
<evidence type="ECO:0000313" key="8">
    <source>
        <dbReference type="EMBL" id="SVC39385.1"/>
    </source>
</evidence>
<sequence>MVIQSPLKNSEFRKLFTAQVIALVGTGLTTVALTLLAYDLVGGNAGIVLGTALAFKMTAYVVFAPIVGGLAHRLPRKPLLIALDIVRAAIVLAMPFVTAVWQIYVLIFLLNLFSAGFKPVFQATIPDLLPDEQQYTRALSFSRLAYDLENLLSPTFAGLALLVFSYDALFQANSIAFLVSAVLIFGTVLPATQRVDRLGGVWGEISFGVRSYMRTPRLRALLILYLGVAGASAMVIVNTVVYVREYLGGSEADTALAFAAAGGGSMIAALLLPKILDRIPDRPVMLAGGMLMGFGLLAIYLRPVFAWILPIWCLIGMGWSLVQTPAGRVVNRSSSAADRPAYFSAQFALSHGCWLLAYPIAGQLGARIG</sequence>
<feature type="domain" description="Major facilitator superfamily (MFS) profile" evidence="7">
    <location>
        <begin position="1"/>
        <end position="369"/>
    </location>
</feature>
<feature type="transmembrane region" description="Helical" evidence="6">
    <location>
        <begin position="220"/>
        <end position="243"/>
    </location>
</feature>
<dbReference type="GO" id="GO:0022857">
    <property type="term" value="F:transmembrane transporter activity"/>
    <property type="evidence" value="ECO:0007669"/>
    <property type="project" value="InterPro"/>
</dbReference>
<comment type="subcellular location">
    <subcellularLocation>
        <location evidence="1">Cell membrane</location>
        <topology evidence="1">Multi-pass membrane protein</topology>
    </subcellularLocation>
</comment>
<protein>
    <recommendedName>
        <fullName evidence="7">Major facilitator superfamily (MFS) profile domain-containing protein</fullName>
    </recommendedName>
</protein>
<evidence type="ECO:0000256" key="4">
    <source>
        <dbReference type="ARBA" id="ARBA00022989"/>
    </source>
</evidence>
<dbReference type="InterPro" id="IPR011701">
    <property type="entry name" value="MFS"/>
</dbReference>
<organism evidence="8">
    <name type="scientific">marine metagenome</name>
    <dbReference type="NCBI Taxonomy" id="408172"/>
    <lineage>
        <taxon>unclassified sequences</taxon>
        <taxon>metagenomes</taxon>
        <taxon>ecological metagenomes</taxon>
    </lineage>
</organism>
<dbReference type="Pfam" id="PF07690">
    <property type="entry name" value="MFS_1"/>
    <property type="match status" value="1"/>
</dbReference>
<evidence type="ECO:0000256" key="2">
    <source>
        <dbReference type="ARBA" id="ARBA00022475"/>
    </source>
</evidence>
<dbReference type="PANTHER" id="PTHR23513:SF6">
    <property type="entry name" value="MAJOR FACILITATOR SUPERFAMILY ASSOCIATED DOMAIN-CONTAINING PROTEIN"/>
    <property type="match status" value="1"/>
</dbReference>
<evidence type="ECO:0000256" key="5">
    <source>
        <dbReference type="ARBA" id="ARBA00023136"/>
    </source>
</evidence>
<keyword evidence="2" id="KW-1003">Cell membrane</keyword>
<dbReference type="AlphaFoldDB" id="A0A382LUI1"/>
<feature type="transmembrane region" description="Helical" evidence="6">
    <location>
        <begin position="47"/>
        <end position="67"/>
    </location>
</feature>
<name>A0A382LUI1_9ZZZZ</name>
<gene>
    <name evidence="8" type="ORF">METZ01_LOCUS292239</name>
</gene>
<dbReference type="InterPro" id="IPR036259">
    <property type="entry name" value="MFS_trans_sf"/>
</dbReference>
<dbReference type="EMBL" id="UINC01088824">
    <property type="protein sequence ID" value="SVC39385.1"/>
    <property type="molecule type" value="Genomic_DNA"/>
</dbReference>
<dbReference type="Gene3D" id="1.20.1250.20">
    <property type="entry name" value="MFS general substrate transporter like domains"/>
    <property type="match status" value="1"/>
</dbReference>
<evidence type="ECO:0000256" key="6">
    <source>
        <dbReference type="SAM" id="Phobius"/>
    </source>
</evidence>
<feature type="non-terminal residue" evidence="8">
    <location>
        <position position="369"/>
    </location>
</feature>
<evidence type="ECO:0000256" key="1">
    <source>
        <dbReference type="ARBA" id="ARBA00004651"/>
    </source>
</evidence>
<evidence type="ECO:0000259" key="7">
    <source>
        <dbReference type="PROSITE" id="PS50850"/>
    </source>
</evidence>
<keyword evidence="3 6" id="KW-0812">Transmembrane</keyword>
<feature type="transmembrane region" description="Helical" evidence="6">
    <location>
        <begin position="255"/>
        <end position="272"/>
    </location>
</feature>
<evidence type="ECO:0000256" key="3">
    <source>
        <dbReference type="ARBA" id="ARBA00022692"/>
    </source>
</evidence>